<reference evidence="1" key="1">
    <citation type="journal article" date="2023" name="Insect Mol. Biol.">
        <title>Genome sequencing provides insights into the evolution of gene families encoding plant cell wall-degrading enzymes in longhorned beetles.</title>
        <authorList>
            <person name="Shin N.R."/>
            <person name="Okamura Y."/>
            <person name="Kirsch R."/>
            <person name="Pauchet Y."/>
        </authorList>
    </citation>
    <scope>NUCLEOTIDE SEQUENCE</scope>
    <source>
        <strain evidence="1">AMC_N1</strain>
    </source>
</reference>
<protein>
    <submittedName>
        <fullName evidence="1">Uncharacterized protein</fullName>
    </submittedName>
</protein>
<name>A0AAV8Y7P8_9CUCU</name>
<evidence type="ECO:0000313" key="1">
    <source>
        <dbReference type="EMBL" id="KAJ8947010.1"/>
    </source>
</evidence>
<sequence>MEEFYVQQLDKVEKEHRSCGQRRNETYSGLSEEHKEKVTTSVLTPQYKYKHKFFVFRKASVGDILLPATSSKHVKEVAIKLFESSLDDFNTIGETVECKCERLKNGDFKVESKSVKYCLVKFKFNMSQCKVWLDNYSGQYYPGGQIQGKVVLNFDSDTKLRGECPYHILNLQAKAKPLLTVVQKQKWAKEQCHPFGPYTAEY</sequence>
<proteinExistence type="predicted"/>
<dbReference type="Proteomes" id="UP001162162">
    <property type="component" value="Unassembled WGS sequence"/>
</dbReference>
<comment type="caution">
    <text evidence="1">The sequence shown here is derived from an EMBL/GenBank/DDBJ whole genome shotgun (WGS) entry which is preliminary data.</text>
</comment>
<organism evidence="1 2">
    <name type="scientific">Aromia moschata</name>
    <dbReference type="NCBI Taxonomy" id="1265417"/>
    <lineage>
        <taxon>Eukaryota</taxon>
        <taxon>Metazoa</taxon>
        <taxon>Ecdysozoa</taxon>
        <taxon>Arthropoda</taxon>
        <taxon>Hexapoda</taxon>
        <taxon>Insecta</taxon>
        <taxon>Pterygota</taxon>
        <taxon>Neoptera</taxon>
        <taxon>Endopterygota</taxon>
        <taxon>Coleoptera</taxon>
        <taxon>Polyphaga</taxon>
        <taxon>Cucujiformia</taxon>
        <taxon>Chrysomeloidea</taxon>
        <taxon>Cerambycidae</taxon>
        <taxon>Cerambycinae</taxon>
        <taxon>Callichromatini</taxon>
        <taxon>Aromia</taxon>
    </lineage>
</organism>
<dbReference type="AlphaFoldDB" id="A0AAV8Y7P8"/>
<keyword evidence="2" id="KW-1185">Reference proteome</keyword>
<gene>
    <name evidence="1" type="ORF">NQ318_019091</name>
</gene>
<accession>A0AAV8Y7P8</accession>
<dbReference type="EMBL" id="JAPWTK010000171">
    <property type="protein sequence ID" value="KAJ8947010.1"/>
    <property type="molecule type" value="Genomic_DNA"/>
</dbReference>
<evidence type="ECO:0000313" key="2">
    <source>
        <dbReference type="Proteomes" id="UP001162162"/>
    </source>
</evidence>